<dbReference type="PRINTS" id="PR00728">
    <property type="entry name" value="SIGNALPTASE"/>
</dbReference>
<protein>
    <recommendedName>
        <fullName evidence="5">Signal peptidase I</fullName>
        <ecNumber evidence="5">3.4.21.89</ecNumber>
    </recommendedName>
</protein>
<keyword evidence="3 6" id="KW-1133">Transmembrane helix</keyword>
<dbReference type="Proteomes" id="UP000177723">
    <property type="component" value="Unassembled WGS sequence"/>
</dbReference>
<dbReference type="GO" id="GO:0004252">
    <property type="term" value="F:serine-type endopeptidase activity"/>
    <property type="evidence" value="ECO:0007669"/>
    <property type="project" value="UniProtKB-UniRule"/>
</dbReference>
<dbReference type="EMBL" id="MFHT01000032">
    <property type="protein sequence ID" value="OGF77170.1"/>
    <property type="molecule type" value="Genomic_DNA"/>
</dbReference>
<comment type="caution">
    <text evidence="7">The sequence shown here is derived from an EMBL/GenBank/DDBJ whole genome shotgun (WGS) entry which is preliminary data.</text>
</comment>
<dbReference type="NCBIfam" id="TIGR02228">
    <property type="entry name" value="sigpep_I_arch"/>
    <property type="match status" value="1"/>
</dbReference>
<dbReference type="InterPro" id="IPR019533">
    <property type="entry name" value="Peptidase_S26"/>
</dbReference>
<dbReference type="EC" id="3.4.21.89" evidence="5"/>
<reference evidence="7 8" key="1">
    <citation type="journal article" date="2016" name="Nat. Commun.">
        <title>Thousands of microbial genomes shed light on interconnected biogeochemical processes in an aquifer system.</title>
        <authorList>
            <person name="Anantharaman K."/>
            <person name="Brown C.T."/>
            <person name="Hug L.A."/>
            <person name="Sharon I."/>
            <person name="Castelle C.J."/>
            <person name="Probst A.J."/>
            <person name="Thomas B.C."/>
            <person name="Singh A."/>
            <person name="Wilkins M.J."/>
            <person name="Karaoz U."/>
            <person name="Brodie E.L."/>
            <person name="Williams K.H."/>
            <person name="Hubbard S.S."/>
            <person name="Banfield J.F."/>
        </authorList>
    </citation>
    <scope>NUCLEOTIDE SEQUENCE [LARGE SCALE GENOMIC DNA]</scope>
</reference>
<comment type="subcellular location">
    <subcellularLocation>
        <location evidence="1">Membrane</location>
    </subcellularLocation>
</comment>
<evidence type="ECO:0000256" key="1">
    <source>
        <dbReference type="ARBA" id="ARBA00004370"/>
    </source>
</evidence>
<evidence type="ECO:0000256" key="5">
    <source>
        <dbReference type="NCBIfam" id="TIGR02228"/>
    </source>
</evidence>
<dbReference type="PANTHER" id="PTHR10806">
    <property type="entry name" value="SIGNAL PEPTIDASE COMPLEX CATALYTIC SUBUNIT SEC11"/>
    <property type="match status" value="1"/>
</dbReference>
<organism evidence="7 8">
    <name type="scientific">Candidatus Giovannonibacteria bacterium RIFCSPHIGHO2_12_FULL_43_15</name>
    <dbReference type="NCBI Taxonomy" id="1798341"/>
    <lineage>
        <taxon>Bacteria</taxon>
        <taxon>Candidatus Giovannoniibacteriota</taxon>
    </lineage>
</organism>
<dbReference type="InterPro" id="IPR001733">
    <property type="entry name" value="Peptidase_S26B"/>
</dbReference>
<evidence type="ECO:0000256" key="4">
    <source>
        <dbReference type="ARBA" id="ARBA00023136"/>
    </source>
</evidence>
<dbReference type="AlphaFoldDB" id="A0A1F5WNG6"/>
<evidence type="ECO:0000256" key="6">
    <source>
        <dbReference type="SAM" id="Phobius"/>
    </source>
</evidence>
<gene>
    <name evidence="7" type="ORF">A3F23_00055</name>
</gene>
<evidence type="ECO:0000256" key="2">
    <source>
        <dbReference type="ARBA" id="ARBA00022692"/>
    </source>
</evidence>
<evidence type="ECO:0000313" key="8">
    <source>
        <dbReference type="Proteomes" id="UP000177723"/>
    </source>
</evidence>
<dbReference type="PANTHER" id="PTHR10806:SF6">
    <property type="entry name" value="SIGNAL PEPTIDASE COMPLEX CATALYTIC SUBUNIT SEC11"/>
    <property type="match status" value="1"/>
</dbReference>
<dbReference type="SUPFAM" id="SSF51306">
    <property type="entry name" value="LexA/Signal peptidase"/>
    <property type="match status" value="1"/>
</dbReference>
<sequence length="180" mass="20001">MKIILKTLYYIFFGALILVALVVAVSAFPAKGNIQIKVVESGSMEPKIKTGSVVLIKPEAKYAVGEIITFDSDFKDERGAKVPITHRVIEVKTENNLVTYLTKGDANEESDGQIILARKVIGKVLFDVPYVGYAIDTAKKPYGFFALILIPALILIGEQTQNIWREVKKMRAVKKDEEIV</sequence>
<dbReference type="CDD" id="cd06530">
    <property type="entry name" value="S26_SPase_I"/>
    <property type="match status" value="1"/>
</dbReference>
<feature type="transmembrane region" description="Helical" evidence="6">
    <location>
        <begin position="142"/>
        <end position="164"/>
    </location>
</feature>
<dbReference type="GO" id="GO:0009003">
    <property type="term" value="F:signal peptidase activity"/>
    <property type="evidence" value="ECO:0007669"/>
    <property type="project" value="UniProtKB-EC"/>
</dbReference>
<dbReference type="GO" id="GO:0016020">
    <property type="term" value="C:membrane"/>
    <property type="evidence" value="ECO:0007669"/>
    <property type="project" value="UniProtKB-SubCell"/>
</dbReference>
<evidence type="ECO:0000256" key="3">
    <source>
        <dbReference type="ARBA" id="ARBA00022989"/>
    </source>
</evidence>
<accession>A0A1F5WNG6</accession>
<proteinExistence type="predicted"/>
<keyword evidence="4 6" id="KW-0472">Membrane</keyword>
<feature type="transmembrane region" description="Helical" evidence="6">
    <location>
        <begin position="7"/>
        <end position="28"/>
    </location>
</feature>
<name>A0A1F5WNG6_9BACT</name>
<dbReference type="GO" id="GO:0006465">
    <property type="term" value="P:signal peptide processing"/>
    <property type="evidence" value="ECO:0007669"/>
    <property type="project" value="UniProtKB-UniRule"/>
</dbReference>
<dbReference type="InterPro" id="IPR036286">
    <property type="entry name" value="LexA/Signal_pep-like_sf"/>
</dbReference>
<keyword evidence="2 6" id="KW-0812">Transmembrane</keyword>
<evidence type="ECO:0000313" key="7">
    <source>
        <dbReference type="EMBL" id="OGF77170.1"/>
    </source>
</evidence>